<dbReference type="RefSeq" id="WP_108369417.1">
    <property type="nucleotide sequence ID" value="NZ_CP028811.1"/>
</dbReference>
<reference evidence="1 2" key="1">
    <citation type="submission" date="2018-04" db="EMBL/GenBank/DDBJ databases">
        <title>Genome sequencing of Flavobacterium sp. HYN0048.</title>
        <authorList>
            <person name="Yi H."/>
            <person name="Baek C."/>
        </authorList>
    </citation>
    <scope>NUCLEOTIDE SEQUENCE [LARGE SCALE GENOMIC DNA]</scope>
    <source>
        <strain evidence="1 2">HYN0048</strain>
    </source>
</reference>
<keyword evidence="2" id="KW-1185">Reference proteome</keyword>
<evidence type="ECO:0000313" key="2">
    <source>
        <dbReference type="Proteomes" id="UP000244193"/>
    </source>
</evidence>
<sequence>MKTTSFHRHRSRRQRLYRILRRTLCIALLGSIMSCSIQNQTDKSDFKAMPEDFSARFYDKPDTLKYHQDNRIHTRSFVKDFAGNENIDFSKPIRITIHNTALFLDFDDTYGKKHVLQFCGQRRRNRFVFYTSTLYLPNDREILVEKHQVGEGMFLLLGGGSSSKSNYQFKILQDE</sequence>
<dbReference type="Proteomes" id="UP000244193">
    <property type="component" value="Chromosome"/>
</dbReference>
<evidence type="ECO:0000313" key="1">
    <source>
        <dbReference type="EMBL" id="AWA28830.1"/>
    </source>
</evidence>
<proteinExistence type="predicted"/>
<dbReference type="OrthoDB" id="1346937at2"/>
<gene>
    <name evidence="1" type="ORF">HYN48_01280</name>
</gene>
<protein>
    <submittedName>
        <fullName evidence="1">Uncharacterized protein</fullName>
    </submittedName>
</protein>
<dbReference type="EMBL" id="CP028811">
    <property type="protein sequence ID" value="AWA28830.1"/>
    <property type="molecule type" value="Genomic_DNA"/>
</dbReference>
<dbReference type="KEGG" id="fmg:HYN48_01280"/>
<accession>A0A2S0RC37</accession>
<name>A0A2S0RC37_9FLAO</name>
<dbReference type="PROSITE" id="PS51257">
    <property type="entry name" value="PROKAR_LIPOPROTEIN"/>
    <property type="match status" value="1"/>
</dbReference>
<dbReference type="AlphaFoldDB" id="A0A2S0RC37"/>
<organism evidence="1 2">
    <name type="scientific">Flavobacterium magnum</name>
    <dbReference type="NCBI Taxonomy" id="2162713"/>
    <lineage>
        <taxon>Bacteria</taxon>
        <taxon>Pseudomonadati</taxon>
        <taxon>Bacteroidota</taxon>
        <taxon>Flavobacteriia</taxon>
        <taxon>Flavobacteriales</taxon>
        <taxon>Flavobacteriaceae</taxon>
        <taxon>Flavobacterium</taxon>
    </lineage>
</organism>